<name>A0A058ZC96_FONAL</name>
<gene>
    <name evidence="2" type="ORF">H696_01436</name>
</gene>
<organism evidence="2">
    <name type="scientific">Fonticula alba</name>
    <name type="common">Slime mold</name>
    <dbReference type="NCBI Taxonomy" id="691883"/>
    <lineage>
        <taxon>Eukaryota</taxon>
        <taxon>Rotosphaerida</taxon>
        <taxon>Fonticulaceae</taxon>
        <taxon>Fonticula</taxon>
    </lineage>
</organism>
<feature type="region of interest" description="Disordered" evidence="1">
    <location>
        <begin position="93"/>
        <end position="142"/>
    </location>
</feature>
<sequence length="962" mass="97369">MAAGHTRGPASDAAAGSRAAGRKVLSGPAAPGLYAPTRGGGARAPGTGVRTDAPTLWPRPAPGSSPQVKHPDPKCADSLLAGIRATLAESFGQLAGPAPTGPGGRLAGGKRPHPGDGPCSASKRRGRSAAVTATAPADAPGAACGAAAPGSDVLRLHSLGTVNVAPERRSVLEACATIRGILRQYRDSVIRQAEQDAPAGPAASGRLIQQFQAFSSLQGQLFSTRACLSECRALFQARIDANHARPELSTSLASTEAVRPLAQPSWLARERQLIRLARQFKLDTDGSFYGGDGGNLTVFSANWVLDFTLPGPTVTFTIGTDPSPPEWRVRANRLIESAFSFNVANGRFDAIEASFRKLVLSDAFLPDPCASFAPGPGAPARDLCDITALRVSLEAELDLLAAKTRDMPSPGDRRWALFVGAPADQAANQSLVGLRQPDPSSFEARYVFLSAPALPGERIAGEQAEFAFTASVEETGACLPSVFRLQPDGTTSALAETAAPRGTLFESVDPPFSADDLAAQEVALVRVDVPPANACPLLWPYASGGPGRPVRELRMVYPPPGSATPAGGPAASAGPVLLLAPAVPVVPRLARGLSRLADPLHLTPEQPEGLVSTGTGPGNFALTLPAVGSLLARDACRSGGPPASGPGEAPHAELLGILRALLGRRSLRALRKAGQGGLVPASTPAAAGQPGPGAGQPGATPASSGVPLVWWALKGATSPVGPISASISADLLAALPVESAAPAVPAAVPMALAISRVQITSSVLAPVAVHILRQQVLFNRLVGSCLPAGGRVATSADGRQRLHSRPAPPAGGAGILLGCAQLPAEGLAGPSADLASLGDLPPAAANGGESPDALLTDQQAALLLGMSLSLGVTFFAGDDPSTGSPASAEGEPASLPDPAGRSLSFNVFVLPGGGIHLAAPGAGRSSEPDPATGGGSLLQEIGAELARTGSLVHGLAAWRSRL</sequence>
<dbReference type="AlphaFoldDB" id="A0A058ZC96"/>
<feature type="region of interest" description="Disordered" evidence="1">
    <location>
        <begin position="677"/>
        <end position="701"/>
    </location>
</feature>
<proteinExistence type="predicted"/>
<reference evidence="2" key="1">
    <citation type="submission" date="2013-04" db="EMBL/GenBank/DDBJ databases">
        <title>The Genome Sequence of Fonticula alba ATCC 38817.</title>
        <authorList>
            <consortium name="The Broad Institute Genomics Platform"/>
            <person name="Russ C."/>
            <person name="Cuomo C."/>
            <person name="Burger G."/>
            <person name="Gray M.W."/>
            <person name="Holland P.W.H."/>
            <person name="King N."/>
            <person name="Lang F.B.F."/>
            <person name="Roger A.J."/>
            <person name="Ruiz-Trillo I."/>
            <person name="Brown M."/>
            <person name="Walker B."/>
            <person name="Young S."/>
            <person name="Zeng Q."/>
            <person name="Gargeya S."/>
            <person name="Fitzgerald M."/>
            <person name="Haas B."/>
            <person name="Abouelleil A."/>
            <person name="Allen A.W."/>
            <person name="Alvarado L."/>
            <person name="Arachchi H.M."/>
            <person name="Berlin A.M."/>
            <person name="Chapman S.B."/>
            <person name="Gainer-Dewar J."/>
            <person name="Goldberg J."/>
            <person name="Griggs A."/>
            <person name="Gujja S."/>
            <person name="Hansen M."/>
            <person name="Howarth C."/>
            <person name="Imamovic A."/>
            <person name="Ireland A."/>
            <person name="Larimer J."/>
            <person name="McCowan C."/>
            <person name="Murphy C."/>
            <person name="Pearson M."/>
            <person name="Poon T.W."/>
            <person name="Priest M."/>
            <person name="Roberts A."/>
            <person name="Saif S."/>
            <person name="Shea T."/>
            <person name="Sisk P."/>
            <person name="Sykes S."/>
            <person name="Wortman J."/>
            <person name="Nusbaum C."/>
            <person name="Birren B."/>
        </authorList>
    </citation>
    <scope>NUCLEOTIDE SEQUENCE [LARGE SCALE GENOMIC DNA]</scope>
    <source>
        <strain evidence="2">ATCC 38817</strain>
    </source>
</reference>
<dbReference type="GeneID" id="20526161"/>
<protein>
    <submittedName>
        <fullName evidence="2">Uncharacterized protein</fullName>
    </submittedName>
</protein>
<accession>A0A058ZC96</accession>
<feature type="compositionally biased region" description="Low complexity" evidence="1">
    <location>
        <begin position="128"/>
        <end position="142"/>
    </location>
</feature>
<dbReference type="EMBL" id="KB932202">
    <property type="protein sequence ID" value="KCV72030.1"/>
    <property type="molecule type" value="Genomic_DNA"/>
</dbReference>
<dbReference type="Proteomes" id="UP000030693">
    <property type="component" value="Unassembled WGS sequence"/>
</dbReference>
<evidence type="ECO:0000313" key="2">
    <source>
        <dbReference type="EMBL" id="KCV72030.1"/>
    </source>
</evidence>
<keyword evidence="3" id="KW-1185">Reference proteome</keyword>
<feature type="compositionally biased region" description="Low complexity" evidence="1">
    <location>
        <begin position="10"/>
        <end position="19"/>
    </location>
</feature>
<dbReference type="RefSeq" id="XP_009493608.1">
    <property type="nucleotide sequence ID" value="XM_009495333.1"/>
</dbReference>
<feature type="compositionally biased region" description="Low complexity" evidence="1">
    <location>
        <begin position="680"/>
        <end position="689"/>
    </location>
</feature>
<feature type="region of interest" description="Disordered" evidence="1">
    <location>
        <begin position="1"/>
        <end position="75"/>
    </location>
</feature>
<evidence type="ECO:0000256" key="1">
    <source>
        <dbReference type="SAM" id="MobiDB-lite"/>
    </source>
</evidence>
<evidence type="ECO:0000313" key="3">
    <source>
        <dbReference type="Proteomes" id="UP000030693"/>
    </source>
</evidence>